<dbReference type="STRING" id="109264.A0A1F7ZWS9"/>
<sequence>MLSPNSLAVPRQAPPVRPSRSLEGLEKVVPPHPPQPAARSALRLDKPLPELPAKPLPDTPSMESSTGWSDDSSTDVSFETRRTSDASSEGYPVCVRSPSDNLDEFVEHSPISSIDRSSPVKPYNKPEPSPLMLTTLCDDNHRHRPLPTATRAVPNHYFREKKWEFFPELAMPSELPPGYPKFPPAPRKQNSSRLNLAAFDFTKISPRCTSPDKRALAHDVRKSIRSYVQRRLSKNSIDKTKPKRRSRASTAPSEFPEEYRCSRKTSSSNYSNYSDRGSTGPQQNFLYLSADLKRLSMSSSSSEDESDRTVNSITPYQKKQPVVRISAYQRYGPATREKPGREKRISYRQKGNVRFPKYRKQPTTFRYETSSKTGQSTCSTLQQGTRFCVRVLQDGTSHVLIALDGARQKIIQAQVDRRRRQLKSKIRLIGPVNPYTTYGRVDPWI</sequence>
<protein>
    <submittedName>
        <fullName evidence="2">Uncharacterized protein</fullName>
    </submittedName>
</protein>
<reference evidence="2 3" key="1">
    <citation type="journal article" date="2016" name="Genome Biol. Evol.">
        <title>Draft genome sequence of an aflatoxigenic Aspergillus species, A. bombycis.</title>
        <authorList>
            <person name="Moore G.G."/>
            <person name="Mack B.M."/>
            <person name="Beltz S.B."/>
            <person name="Gilbert M.K."/>
        </authorList>
    </citation>
    <scope>NUCLEOTIDE SEQUENCE [LARGE SCALE GENOMIC DNA]</scope>
    <source>
        <strain evidence="3">NRRL 26010</strain>
    </source>
</reference>
<feature type="compositionally biased region" description="Basic and acidic residues" evidence="1">
    <location>
        <begin position="335"/>
        <end position="345"/>
    </location>
</feature>
<evidence type="ECO:0000313" key="2">
    <source>
        <dbReference type="EMBL" id="OGM43900.1"/>
    </source>
</evidence>
<gene>
    <name evidence="2" type="ORF">ABOM_005981</name>
</gene>
<dbReference type="OrthoDB" id="4225223at2759"/>
<feature type="region of interest" description="Disordered" evidence="1">
    <location>
        <begin position="297"/>
        <end position="349"/>
    </location>
</feature>
<organism evidence="2 3">
    <name type="scientific">Aspergillus bombycis</name>
    <dbReference type="NCBI Taxonomy" id="109264"/>
    <lineage>
        <taxon>Eukaryota</taxon>
        <taxon>Fungi</taxon>
        <taxon>Dikarya</taxon>
        <taxon>Ascomycota</taxon>
        <taxon>Pezizomycotina</taxon>
        <taxon>Eurotiomycetes</taxon>
        <taxon>Eurotiomycetidae</taxon>
        <taxon>Eurotiales</taxon>
        <taxon>Aspergillaceae</taxon>
        <taxon>Aspergillus</taxon>
    </lineage>
</organism>
<dbReference type="Proteomes" id="UP000179179">
    <property type="component" value="Unassembled WGS sequence"/>
</dbReference>
<name>A0A1F7ZWS9_9EURO</name>
<dbReference type="EMBL" id="LYCR01000063">
    <property type="protein sequence ID" value="OGM43900.1"/>
    <property type="molecule type" value="Genomic_DNA"/>
</dbReference>
<dbReference type="GeneID" id="34449371"/>
<evidence type="ECO:0000313" key="3">
    <source>
        <dbReference type="Proteomes" id="UP000179179"/>
    </source>
</evidence>
<keyword evidence="3" id="KW-1185">Reference proteome</keyword>
<accession>A0A1F7ZWS9</accession>
<evidence type="ECO:0000256" key="1">
    <source>
        <dbReference type="SAM" id="MobiDB-lite"/>
    </source>
</evidence>
<comment type="caution">
    <text evidence="2">The sequence shown here is derived from an EMBL/GenBank/DDBJ whole genome shotgun (WGS) entry which is preliminary data.</text>
</comment>
<feature type="region of interest" description="Disordered" evidence="1">
    <location>
        <begin position="227"/>
        <end position="282"/>
    </location>
</feature>
<feature type="region of interest" description="Disordered" evidence="1">
    <location>
        <begin position="1"/>
        <end position="99"/>
    </location>
</feature>
<dbReference type="AlphaFoldDB" id="A0A1F7ZWS9"/>
<dbReference type="RefSeq" id="XP_022387617.1">
    <property type="nucleotide sequence ID" value="XM_022533110.1"/>
</dbReference>
<feature type="compositionally biased region" description="Low complexity" evidence="1">
    <location>
        <begin position="61"/>
        <end position="77"/>
    </location>
</feature>
<proteinExistence type="predicted"/>
<feature type="compositionally biased region" description="Pro residues" evidence="1">
    <location>
        <begin position="49"/>
        <end position="58"/>
    </location>
</feature>
<feature type="compositionally biased region" description="Polar residues" evidence="1">
    <location>
        <begin position="264"/>
        <end position="282"/>
    </location>
</feature>